<reference evidence="2" key="1">
    <citation type="submission" date="2018-05" db="EMBL/GenBank/DDBJ databases">
        <authorList>
            <person name="Lanie J.A."/>
            <person name="Ng W.-L."/>
            <person name="Kazmierczak K.M."/>
            <person name="Andrzejewski T.M."/>
            <person name="Davidsen T.M."/>
            <person name="Wayne K.J."/>
            <person name="Tettelin H."/>
            <person name="Glass J.I."/>
            <person name="Rusch D."/>
            <person name="Podicherti R."/>
            <person name="Tsui H.-C.T."/>
            <person name="Winkler M.E."/>
        </authorList>
    </citation>
    <scope>NUCLEOTIDE SEQUENCE</scope>
</reference>
<accession>A0A382AI09</accession>
<dbReference type="EMBL" id="UINC01025302">
    <property type="protein sequence ID" value="SVB00623.1"/>
    <property type="molecule type" value="Genomic_DNA"/>
</dbReference>
<feature type="non-terminal residue" evidence="2">
    <location>
        <position position="24"/>
    </location>
</feature>
<feature type="region of interest" description="Disordered" evidence="1">
    <location>
        <begin position="1"/>
        <end position="24"/>
    </location>
</feature>
<dbReference type="AlphaFoldDB" id="A0A382AI09"/>
<proteinExistence type="predicted"/>
<protein>
    <submittedName>
        <fullName evidence="2">Uncharacterized protein</fullName>
    </submittedName>
</protein>
<gene>
    <name evidence="2" type="ORF">METZ01_LOCUS153477</name>
</gene>
<feature type="non-terminal residue" evidence="2">
    <location>
        <position position="1"/>
    </location>
</feature>
<name>A0A382AI09_9ZZZZ</name>
<sequence>VNSDEDKEDINPPTELYAYHATSS</sequence>
<organism evidence="2">
    <name type="scientific">marine metagenome</name>
    <dbReference type="NCBI Taxonomy" id="408172"/>
    <lineage>
        <taxon>unclassified sequences</taxon>
        <taxon>metagenomes</taxon>
        <taxon>ecological metagenomes</taxon>
    </lineage>
</organism>
<evidence type="ECO:0000256" key="1">
    <source>
        <dbReference type="SAM" id="MobiDB-lite"/>
    </source>
</evidence>
<evidence type="ECO:0000313" key="2">
    <source>
        <dbReference type="EMBL" id="SVB00623.1"/>
    </source>
</evidence>